<dbReference type="RefSeq" id="XP_024686068.1">
    <property type="nucleotide sequence ID" value="XM_024821022.1"/>
</dbReference>
<keyword evidence="1" id="KW-0472">Membrane</keyword>
<gene>
    <name evidence="2" type="ORF">P174DRAFT_110929</name>
</gene>
<keyword evidence="1" id="KW-1133">Transmembrane helix</keyword>
<name>A0A2I1CIM0_ASPN1</name>
<dbReference type="GeneID" id="36528348"/>
<dbReference type="Proteomes" id="UP000234474">
    <property type="component" value="Unassembled WGS sequence"/>
</dbReference>
<evidence type="ECO:0000313" key="2">
    <source>
        <dbReference type="EMBL" id="PKX97473.1"/>
    </source>
</evidence>
<protein>
    <submittedName>
        <fullName evidence="2">Uncharacterized protein</fullName>
    </submittedName>
</protein>
<dbReference type="VEuPathDB" id="FungiDB:P174DRAFT_110929"/>
<keyword evidence="3" id="KW-1185">Reference proteome</keyword>
<organism evidence="2 3">
    <name type="scientific">Aspergillus novofumigatus (strain IBT 16806)</name>
    <dbReference type="NCBI Taxonomy" id="1392255"/>
    <lineage>
        <taxon>Eukaryota</taxon>
        <taxon>Fungi</taxon>
        <taxon>Dikarya</taxon>
        <taxon>Ascomycota</taxon>
        <taxon>Pezizomycotina</taxon>
        <taxon>Eurotiomycetes</taxon>
        <taxon>Eurotiomycetidae</taxon>
        <taxon>Eurotiales</taxon>
        <taxon>Aspergillaceae</taxon>
        <taxon>Aspergillus</taxon>
        <taxon>Aspergillus subgen. Fumigati</taxon>
    </lineage>
</organism>
<proteinExistence type="predicted"/>
<sequence length="115" mass="13337">MSLAQLSSNFFLFAISGCRWFCLSVEIFVDTGSEPAAYVFVILLVSFVPVCIHVGRDTASIWRFYFFFCLYRWSLCFNPLLNSWESFLHKDSFVRVVQASDLVLVLRDRTQLDLS</sequence>
<reference evidence="3" key="1">
    <citation type="journal article" date="2018" name="Proc. Natl. Acad. Sci. U.S.A.">
        <title>Linking secondary metabolites to gene clusters through genome sequencing of six diverse Aspergillus species.</title>
        <authorList>
            <person name="Kaerboelling I."/>
            <person name="Vesth T.C."/>
            <person name="Frisvad J.C."/>
            <person name="Nybo J.L."/>
            <person name="Theobald S."/>
            <person name="Kuo A."/>
            <person name="Bowyer P."/>
            <person name="Matsuda Y."/>
            <person name="Mondo S."/>
            <person name="Lyhne E.K."/>
            <person name="Kogle M.E."/>
            <person name="Clum A."/>
            <person name="Lipzen A."/>
            <person name="Salamov A."/>
            <person name="Ngan C.Y."/>
            <person name="Daum C."/>
            <person name="Chiniquy J."/>
            <person name="Barry K."/>
            <person name="LaButti K."/>
            <person name="Haridas S."/>
            <person name="Simmons B.A."/>
            <person name="Magnuson J.K."/>
            <person name="Mortensen U.H."/>
            <person name="Larsen T.O."/>
            <person name="Grigoriev I.V."/>
            <person name="Baker S.E."/>
            <person name="Andersen M.R."/>
        </authorList>
    </citation>
    <scope>NUCLEOTIDE SEQUENCE [LARGE SCALE GENOMIC DNA]</scope>
    <source>
        <strain evidence="3">IBT 16806</strain>
    </source>
</reference>
<evidence type="ECO:0000313" key="3">
    <source>
        <dbReference type="Proteomes" id="UP000234474"/>
    </source>
</evidence>
<dbReference type="AlphaFoldDB" id="A0A2I1CIM0"/>
<accession>A0A2I1CIM0</accession>
<evidence type="ECO:0000256" key="1">
    <source>
        <dbReference type="SAM" id="Phobius"/>
    </source>
</evidence>
<keyword evidence="1" id="KW-0812">Transmembrane</keyword>
<comment type="caution">
    <text evidence="2">The sequence shown here is derived from an EMBL/GenBank/DDBJ whole genome shotgun (WGS) entry which is preliminary data.</text>
</comment>
<feature type="transmembrane region" description="Helical" evidence="1">
    <location>
        <begin position="36"/>
        <end position="55"/>
    </location>
</feature>
<dbReference type="EMBL" id="MSZS01000002">
    <property type="protein sequence ID" value="PKX97473.1"/>
    <property type="molecule type" value="Genomic_DNA"/>
</dbReference>